<feature type="signal peptide" evidence="1">
    <location>
        <begin position="1"/>
        <end position="43"/>
    </location>
</feature>
<name>A0A9Q3YKR6_9GAMM</name>
<protein>
    <submittedName>
        <fullName evidence="2">3D domain-containing protein</fullName>
    </submittedName>
</protein>
<sequence>MTSTKYADIEVKGGFRTQPARRLRAAAALLAVLAMAAPWPATAQHPPAEAFKETTTVTATAYNSLEGQGGGNDHSVAAWGDTLVPGMKAIAVSRDLIGAGLDYGTPVRIEGLDGVWYVRDKMHSRWQNKIDIYMGEDLDAARDWGRRRVVIHWGEE</sequence>
<evidence type="ECO:0000313" key="3">
    <source>
        <dbReference type="Proteomes" id="UP001108027"/>
    </source>
</evidence>
<keyword evidence="1" id="KW-0732">Signal</keyword>
<dbReference type="Proteomes" id="UP001108027">
    <property type="component" value="Unassembled WGS sequence"/>
</dbReference>
<keyword evidence="3" id="KW-1185">Reference proteome</keyword>
<dbReference type="InterPro" id="IPR059180">
    <property type="entry name" value="3D_YorM"/>
</dbReference>
<organism evidence="2 3">
    <name type="scientific">Alloalcanivorax marinus</name>
    <dbReference type="NCBI Taxonomy" id="1177169"/>
    <lineage>
        <taxon>Bacteria</taxon>
        <taxon>Pseudomonadati</taxon>
        <taxon>Pseudomonadota</taxon>
        <taxon>Gammaproteobacteria</taxon>
        <taxon>Oceanospirillales</taxon>
        <taxon>Alcanivoracaceae</taxon>
        <taxon>Alloalcanivorax</taxon>
    </lineage>
</organism>
<accession>A0A9Q3YKR6</accession>
<evidence type="ECO:0000256" key="1">
    <source>
        <dbReference type="SAM" id="SignalP"/>
    </source>
</evidence>
<comment type="caution">
    <text evidence="2">The sequence shown here is derived from an EMBL/GenBank/DDBJ whole genome shotgun (WGS) entry which is preliminary data.</text>
</comment>
<reference evidence="2" key="1">
    <citation type="submission" date="2021-10" db="EMBL/GenBank/DDBJ databases">
        <title>The diversity and Nitrogen Metabolism of Culturable Nitrate-Utilizing Bacteria Within the Oxygen Minimum Zone of the Changjiang (Yangtze River)Estuary.</title>
        <authorList>
            <person name="Zhang D."/>
            <person name="Zheng J."/>
            <person name="Liu S."/>
            <person name="He W."/>
        </authorList>
    </citation>
    <scope>NUCLEOTIDE SEQUENCE</scope>
    <source>
        <strain evidence="2">FXH-223</strain>
    </source>
</reference>
<proteinExistence type="predicted"/>
<gene>
    <name evidence="2" type="ORF">LL252_00510</name>
</gene>
<evidence type="ECO:0000313" key="2">
    <source>
        <dbReference type="EMBL" id="MCC4307037.1"/>
    </source>
</evidence>
<dbReference type="CDD" id="cd14667">
    <property type="entry name" value="3D_containing_proteins"/>
    <property type="match status" value="1"/>
</dbReference>
<dbReference type="AlphaFoldDB" id="A0A9Q3YKR6"/>
<dbReference type="EMBL" id="JAJGNA010000001">
    <property type="protein sequence ID" value="MCC4307037.1"/>
    <property type="molecule type" value="Genomic_DNA"/>
</dbReference>
<feature type="chain" id="PRO_5040483268" evidence="1">
    <location>
        <begin position="44"/>
        <end position="156"/>
    </location>
</feature>
<dbReference type="RefSeq" id="WP_228232140.1">
    <property type="nucleotide sequence ID" value="NZ_ARXL01000182.1"/>
</dbReference>